<name>A0ABU9VTL4_9CLOT</name>
<dbReference type="RefSeq" id="WP_343185831.1">
    <property type="nucleotide sequence ID" value="NZ_JBCITM010000007.1"/>
</dbReference>
<organism evidence="2 3">
    <name type="scientific">Anoxynatronum sibiricum</name>
    <dbReference type="NCBI Taxonomy" id="210623"/>
    <lineage>
        <taxon>Bacteria</taxon>
        <taxon>Bacillati</taxon>
        <taxon>Bacillota</taxon>
        <taxon>Clostridia</taxon>
        <taxon>Eubacteriales</taxon>
        <taxon>Clostridiaceae</taxon>
        <taxon>Anoxynatronum</taxon>
    </lineage>
</organism>
<comment type="caution">
    <text evidence="2">The sequence shown here is derived from an EMBL/GenBank/DDBJ whole genome shotgun (WGS) entry which is preliminary data.</text>
</comment>
<dbReference type="InterPro" id="IPR018490">
    <property type="entry name" value="cNMP-bd_dom_sf"/>
</dbReference>
<dbReference type="PROSITE" id="PS50042">
    <property type="entry name" value="CNMP_BINDING_3"/>
    <property type="match status" value="1"/>
</dbReference>
<dbReference type="EMBL" id="JBCITM010000007">
    <property type="protein sequence ID" value="MEN1760509.1"/>
    <property type="molecule type" value="Genomic_DNA"/>
</dbReference>
<keyword evidence="3" id="KW-1185">Reference proteome</keyword>
<protein>
    <submittedName>
        <fullName evidence="2">Crp/Fnr family transcriptional regulator</fullName>
    </submittedName>
</protein>
<dbReference type="InterPro" id="IPR014710">
    <property type="entry name" value="RmlC-like_jellyroll"/>
</dbReference>
<evidence type="ECO:0000259" key="1">
    <source>
        <dbReference type="PROSITE" id="PS50042"/>
    </source>
</evidence>
<reference evidence="2 3" key="1">
    <citation type="submission" date="2024-04" db="EMBL/GenBank/DDBJ databases">
        <title>Genome sequencing and metabolic network reconstruction of aminoacids and betaine degradation by Anoxynatronum sibiricum.</title>
        <authorList>
            <person name="Detkova E.N."/>
            <person name="Boltjanskaja Y.V."/>
            <person name="Mardanov A.V."/>
            <person name="Kevbrin V."/>
        </authorList>
    </citation>
    <scope>NUCLEOTIDE SEQUENCE [LARGE SCALE GENOMIC DNA]</scope>
    <source>
        <strain evidence="2 3">Z-7981</strain>
    </source>
</reference>
<gene>
    <name evidence="2" type="ORF">AAIG11_08500</name>
</gene>
<dbReference type="InterPro" id="IPR000595">
    <property type="entry name" value="cNMP-bd_dom"/>
</dbReference>
<dbReference type="Gene3D" id="2.60.120.10">
    <property type="entry name" value="Jelly Rolls"/>
    <property type="match status" value="1"/>
</dbReference>
<evidence type="ECO:0000313" key="3">
    <source>
        <dbReference type="Proteomes" id="UP001407405"/>
    </source>
</evidence>
<evidence type="ECO:0000313" key="2">
    <source>
        <dbReference type="EMBL" id="MEN1760509.1"/>
    </source>
</evidence>
<sequence>MTHQCCLDPCTGKRSTSFWTGLEADEITEILQQVSAFTRTFSQGASIVADDEDDYLMYLLEGHVSVSVALENGKCIPLRHLHTGEVFGVSSGSEISGTLAFCAESISTVQFIHKPLFLGRLTEHPQLLSNYLAFMNHRISFLLNKVILFSIQNNRQRIACFFLGEMKQQQDHLLTVDLSKTCLLECLGMSRSSFYRELNALTTAGAIHPVGRKQYQCNTNILNEVLNSDT</sequence>
<proteinExistence type="predicted"/>
<dbReference type="Proteomes" id="UP001407405">
    <property type="component" value="Unassembled WGS sequence"/>
</dbReference>
<dbReference type="SUPFAM" id="SSF51206">
    <property type="entry name" value="cAMP-binding domain-like"/>
    <property type="match status" value="1"/>
</dbReference>
<dbReference type="CDD" id="cd00038">
    <property type="entry name" value="CAP_ED"/>
    <property type="match status" value="1"/>
</dbReference>
<feature type="domain" description="Cyclic nucleotide-binding" evidence="1">
    <location>
        <begin position="18"/>
        <end position="88"/>
    </location>
</feature>
<accession>A0ABU9VTL4</accession>